<sequence>MKRNTKLNSRFIQCMQNTSALLGREISLATYLFIRRIIGVNSIIGANLRGAISPYNGDNGNKLFKLLPPPSSHPMKTTEMYSFVLYRNVSYSNTGEMCVLKSFE</sequence>
<name>A0A0D8XRK4_DICVI</name>
<proteinExistence type="predicted"/>
<accession>A0A0D8XRK4</accession>
<keyword evidence="2" id="KW-1185">Reference proteome</keyword>
<dbReference type="Proteomes" id="UP000053766">
    <property type="component" value="Unassembled WGS sequence"/>
</dbReference>
<reference evidence="1 2" key="1">
    <citation type="submission" date="2013-11" db="EMBL/GenBank/DDBJ databases">
        <title>Draft genome of the bovine lungworm Dictyocaulus viviparus.</title>
        <authorList>
            <person name="Mitreva M."/>
        </authorList>
    </citation>
    <scope>NUCLEOTIDE SEQUENCE [LARGE SCALE GENOMIC DNA]</scope>
    <source>
        <strain evidence="1 2">HannoverDv2000</strain>
    </source>
</reference>
<evidence type="ECO:0000313" key="1">
    <source>
        <dbReference type="EMBL" id="KJH46354.1"/>
    </source>
</evidence>
<evidence type="ECO:0000313" key="2">
    <source>
        <dbReference type="Proteomes" id="UP000053766"/>
    </source>
</evidence>
<reference evidence="2" key="2">
    <citation type="journal article" date="2016" name="Sci. Rep.">
        <title>Dictyocaulus viviparus genome, variome and transcriptome elucidate lungworm biology and support future intervention.</title>
        <authorList>
            <person name="McNulty S.N."/>
            <person name="Strube C."/>
            <person name="Rosa B.A."/>
            <person name="Martin J.C."/>
            <person name="Tyagi R."/>
            <person name="Choi Y.J."/>
            <person name="Wang Q."/>
            <person name="Hallsworth Pepin K."/>
            <person name="Zhang X."/>
            <person name="Ozersky P."/>
            <person name="Wilson R.K."/>
            <person name="Sternberg P.W."/>
            <person name="Gasser R.B."/>
            <person name="Mitreva M."/>
        </authorList>
    </citation>
    <scope>NUCLEOTIDE SEQUENCE [LARGE SCALE GENOMIC DNA]</scope>
    <source>
        <strain evidence="2">HannoverDv2000</strain>
    </source>
</reference>
<dbReference type="EMBL" id="KN716357">
    <property type="protein sequence ID" value="KJH46354.1"/>
    <property type="molecule type" value="Genomic_DNA"/>
</dbReference>
<organism evidence="1 2">
    <name type="scientific">Dictyocaulus viviparus</name>
    <name type="common">Bovine lungworm</name>
    <dbReference type="NCBI Taxonomy" id="29172"/>
    <lineage>
        <taxon>Eukaryota</taxon>
        <taxon>Metazoa</taxon>
        <taxon>Ecdysozoa</taxon>
        <taxon>Nematoda</taxon>
        <taxon>Chromadorea</taxon>
        <taxon>Rhabditida</taxon>
        <taxon>Rhabditina</taxon>
        <taxon>Rhabditomorpha</taxon>
        <taxon>Strongyloidea</taxon>
        <taxon>Metastrongylidae</taxon>
        <taxon>Dictyocaulus</taxon>
    </lineage>
</organism>
<gene>
    <name evidence="1" type="ORF">DICVIV_07596</name>
</gene>
<protein>
    <submittedName>
        <fullName evidence="1">Uncharacterized protein</fullName>
    </submittedName>
</protein>
<dbReference type="AlphaFoldDB" id="A0A0D8XRK4"/>